<evidence type="ECO:0000256" key="12">
    <source>
        <dbReference type="SAM" id="SignalP"/>
    </source>
</evidence>
<dbReference type="Gene3D" id="3.40.50.1820">
    <property type="entry name" value="alpha/beta hydrolase"/>
    <property type="match status" value="1"/>
</dbReference>
<evidence type="ECO:0000313" key="14">
    <source>
        <dbReference type="RefSeq" id="XP_021079062.1"/>
    </source>
</evidence>
<evidence type="ECO:0000256" key="11">
    <source>
        <dbReference type="ARBA" id="ARBA00075583"/>
    </source>
</evidence>
<dbReference type="PANTHER" id="PTHR11010:SF11">
    <property type="entry name" value="THYMUS-SPECIFIC SERINE PROTEASE"/>
    <property type="match status" value="1"/>
</dbReference>
<accession>A0A3Q0CEP2</accession>
<keyword evidence="7" id="KW-0325">Glycoprotein</keyword>
<evidence type="ECO:0000256" key="7">
    <source>
        <dbReference type="ARBA" id="ARBA00023180"/>
    </source>
</evidence>
<dbReference type="GO" id="GO:0006508">
    <property type="term" value="P:proteolysis"/>
    <property type="evidence" value="ECO:0007669"/>
    <property type="project" value="UniProtKB-KW"/>
</dbReference>
<organism evidence="13 14">
    <name type="scientific">Mesocricetus auratus</name>
    <name type="common">Golden hamster</name>
    <dbReference type="NCBI Taxonomy" id="10036"/>
    <lineage>
        <taxon>Eukaryota</taxon>
        <taxon>Metazoa</taxon>
        <taxon>Chordata</taxon>
        <taxon>Craniata</taxon>
        <taxon>Vertebrata</taxon>
        <taxon>Euteleostomi</taxon>
        <taxon>Mammalia</taxon>
        <taxon>Eutheria</taxon>
        <taxon>Euarchontoglires</taxon>
        <taxon>Glires</taxon>
        <taxon>Rodentia</taxon>
        <taxon>Myomorpha</taxon>
        <taxon>Muroidea</taxon>
        <taxon>Cricetidae</taxon>
        <taxon>Cricetinae</taxon>
        <taxon>Mesocricetus</taxon>
    </lineage>
</organism>
<comment type="similarity">
    <text evidence="2">Belongs to the peptidase S28 family.</text>
</comment>
<evidence type="ECO:0000256" key="9">
    <source>
        <dbReference type="ARBA" id="ARBA00058062"/>
    </source>
</evidence>
<evidence type="ECO:0000256" key="5">
    <source>
        <dbReference type="ARBA" id="ARBA00022801"/>
    </source>
</evidence>
<comment type="subcellular location">
    <subcellularLocation>
        <location evidence="1">Cytoplasmic vesicle</location>
    </subcellularLocation>
</comment>
<dbReference type="FunFam" id="3.40.50.1820:FF:000200">
    <property type="entry name" value="Serine protease 16"/>
    <property type="match status" value="1"/>
</dbReference>
<evidence type="ECO:0000256" key="2">
    <source>
        <dbReference type="ARBA" id="ARBA00011079"/>
    </source>
</evidence>
<sequence>MAVKAPWLGFLLLVSLWGLSAPALLLRRLREHIQNFQESSSLNPGFGLSQDHVAVPKQGWLEQPLDPFNASDRRTFLQRYWVNDRHRAGQDAPVFLHLGGEGSLGPGSVMAGHPVALAPPWGALVISLEHRFYGLSMPSGGLDMGQLRYLSSRHALADVASARQALSRLLNVSSSSPWICFGGSYAGSLATWTRLKFPHLVFAAVASSAPLSAVLDFYAYNEVVARSLTQVAIGGSQECLAAASAAFAEVERLLRAGPAAQAVLREELGACGSLDLTEDQGELLGALQALVGGTVQYDGQAGAPLSVRQLCGLLLGNSGNRSRSTPYLGLRRAVQIVLRSMGQRCLSFSRAETVAQLRTTEPQVSGVGDRQWLYQTCTEFGFYVTCEGPQCPFSQLPALPSHLDLCEQVFGLSAASVAQAVAQTNSYYGGQTPGATQVLYVNGDTDPWHVLSVTQDLGPSEPALLIPSASHCFDMAPMRPSDSPSLRLGRQCCPEDPEGETQERWSFCLKGHQVLVLFTIFGSAEQNLPGSTRWLPSGSASSEAATGC</sequence>
<comment type="function">
    <text evidence="9">Protease that may play a role in T-cell development.</text>
</comment>
<dbReference type="GO" id="GO:0005768">
    <property type="term" value="C:endosome"/>
    <property type="evidence" value="ECO:0007669"/>
    <property type="project" value="TreeGrafter"/>
</dbReference>
<dbReference type="Gene3D" id="1.20.120.980">
    <property type="entry name" value="Serine carboxypeptidase S28, SKS domain"/>
    <property type="match status" value="1"/>
</dbReference>
<name>A0A3Q0CEP2_MESAU</name>
<evidence type="ECO:0000256" key="6">
    <source>
        <dbReference type="ARBA" id="ARBA00022825"/>
    </source>
</evidence>
<dbReference type="CTD" id="10279"/>
<dbReference type="PANTHER" id="PTHR11010">
    <property type="entry name" value="PROTEASE S28 PRO-X CARBOXYPEPTIDASE-RELATED"/>
    <property type="match status" value="1"/>
</dbReference>
<dbReference type="InterPro" id="IPR029058">
    <property type="entry name" value="AB_hydrolase_fold"/>
</dbReference>
<dbReference type="SUPFAM" id="SSF53474">
    <property type="entry name" value="alpha/beta-Hydrolases"/>
    <property type="match status" value="1"/>
</dbReference>
<keyword evidence="13" id="KW-1185">Reference proteome</keyword>
<dbReference type="OrthoDB" id="1735038at2759"/>
<dbReference type="InterPro" id="IPR008758">
    <property type="entry name" value="Peptidase_S28"/>
</dbReference>
<proteinExistence type="inferred from homology"/>
<dbReference type="GeneID" id="101839628"/>
<dbReference type="GO" id="GO:0070008">
    <property type="term" value="F:serine-type exopeptidase activity"/>
    <property type="evidence" value="ECO:0007669"/>
    <property type="project" value="InterPro"/>
</dbReference>
<dbReference type="InterPro" id="IPR042269">
    <property type="entry name" value="Ser_carbopepase_S28_SKS"/>
</dbReference>
<evidence type="ECO:0000256" key="1">
    <source>
        <dbReference type="ARBA" id="ARBA00004541"/>
    </source>
</evidence>
<dbReference type="GO" id="GO:0005764">
    <property type="term" value="C:lysosome"/>
    <property type="evidence" value="ECO:0007669"/>
    <property type="project" value="UniProtKB-ARBA"/>
</dbReference>
<keyword evidence="8" id="KW-0968">Cytoplasmic vesicle</keyword>
<reference evidence="14" key="1">
    <citation type="submission" date="2025-08" db="UniProtKB">
        <authorList>
            <consortium name="RefSeq"/>
        </authorList>
    </citation>
    <scope>IDENTIFICATION</scope>
    <source>
        <tissue evidence="14">Liver</tissue>
    </source>
</reference>
<protein>
    <recommendedName>
        <fullName evidence="10">Thymus-specific serine protease</fullName>
    </recommendedName>
    <alternativeName>
        <fullName evidence="11">Serine protease 16</fullName>
    </alternativeName>
</protein>
<evidence type="ECO:0000256" key="8">
    <source>
        <dbReference type="ARBA" id="ARBA00023329"/>
    </source>
</evidence>
<evidence type="ECO:0000256" key="10">
    <source>
        <dbReference type="ARBA" id="ARBA00069766"/>
    </source>
</evidence>
<feature type="chain" id="PRO_5018023278" description="Thymus-specific serine protease" evidence="12">
    <location>
        <begin position="23"/>
        <end position="548"/>
    </location>
</feature>
<gene>
    <name evidence="14" type="primary">Prss16</name>
</gene>
<keyword evidence="3 14" id="KW-0645">Protease</keyword>
<evidence type="ECO:0000256" key="3">
    <source>
        <dbReference type="ARBA" id="ARBA00022670"/>
    </source>
</evidence>
<evidence type="ECO:0000313" key="13">
    <source>
        <dbReference type="Proteomes" id="UP000886700"/>
    </source>
</evidence>
<feature type="signal peptide" evidence="12">
    <location>
        <begin position="1"/>
        <end position="22"/>
    </location>
</feature>
<dbReference type="GO" id="GO:0008239">
    <property type="term" value="F:dipeptidyl-peptidase activity"/>
    <property type="evidence" value="ECO:0007669"/>
    <property type="project" value="TreeGrafter"/>
</dbReference>
<keyword evidence="4 12" id="KW-0732">Signal</keyword>
<evidence type="ECO:0000256" key="4">
    <source>
        <dbReference type="ARBA" id="ARBA00022729"/>
    </source>
</evidence>
<dbReference type="AlphaFoldDB" id="A0A3Q0CEP2"/>
<dbReference type="Proteomes" id="UP000886700">
    <property type="component" value="Unplaced"/>
</dbReference>
<keyword evidence="5" id="KW-0378">Hydrolase</keyword>
<dbReference type="FunFam" id="1.20.120.980:FF:000004">
    <property type="entry name" value="Thymus-specific serine protease"/>
    <property type="match status" value="1"/>
</dbReference>
<keyword evidence="6" id="KW-0720">Serine protease</keyword>
<dbReference type="Pfam" id="PF05577">
    <property type="entry name" value="Peptidase_S28"/>
    <property type="match status" value="1"/>
</dbReference>
<dbReference type="RefSeq" id="XP_021079062.1">
    <property type="nucleotide sequence ID" value="XM_021223403.2"/>
</dbReference>